<dbReference type="AlphaFoldDB" id="A0A562III5"/>
<keyword evidence="1" id="KW-1133">Transmembrane helix</keyword>
<sequence>MRTGERPQLGNELSMSAEPQLDLGALFDRGQSQLFQTHRVQVDRAARQTGQRASAPQPQRVAIANAAPQVLGPALAAPIVVSPGGYPLLFSVTGAVTLLSGLLVTRIRQVRWRPHRPAEPRCC</sequence>
<reference evidence="2 3" key="1">
    <citation type="submission" date="2019-07" db="EMBL/GenBank/DDBJ databases">
        <title>R&amp;d 2014.</title>
        <authorList>
            <person name="Klenk H.-P."/>
        </authorList>
    </citation>
    <scope>NUCLEOTIDE SEQUENCE [LARGE SCALE GENOMIC DNA]</scope>
    <source>
        <strain evidence="2 3">DSM 43868</strain>
    </source>
</reference>
<proteinExistence type="predicted"/>
<name>A0A562III5_MICOL</name>
<evidence type="ECO:0000313" key="2">
    <source>
        <dbReference type="EMBL" id="TWH70626.1"/>
    </source>
</evidence>
<accession>A0A562III5</accession>
<keyword evidence="1" id="KW-0472">Membrane</keyword>
<evidence type="ECO:0000256" key="1">
    <source>
        <dbReference type="SAM" id="Phobius"/>
    </source>
</evidence>
<dbReference type="Proteomes" id="UP000319825">
    <property type="component" value="Unassembled WGS sequence"/>
</dbReference>
<dbReference type="EMBL" id="VLKE01000001">
    <property type="protein sequence ID" value="TWH70626.1"/>
    <property type="molecule type" value="Genomic_DNA"/>
</dbReference>
<evidence type="ECO:0000313" key="3">
    <source>
        <dbReference type="Proteomes" id="UP000319825"/>
    </source>
</evidence>
<keyword evidence="3" id="KW-1185">Reference proteome</keyword>
<protein>
    <submittedName>
        <fullName evidence="2">Uncharacterized protein</fullName>
    </submittedName>
</protein>
<keyword evidence="1" id="KW-0812">Transmembrane</keyword>
<comment type="caution">
    <text evidence="2">The sequence shown here is derived from an EMBL/GenBank/DDBJ whole genome shotgun (WGS) entry which is preliminary data.</text>
</comment>
<feature type="transmembrane region" description="Helical" evidence="1">
    <location>
        <begin position="88"/>
        <end position="107"/>
    </location>
</feature>
<organism evidence="2 3">
    <name type="scientific">Micromonospora olivasterospora</name>
    <dbReference type="NCBI Taxonomy" id="1880"/>
    <lineage>
        <taxon>Bacteria</taxon>
        <taxon>Bacillati</taxon>
        <taxon>Actinomycetota</taxon>
        <taxon>Actinomycetes</taxon>
        <taxon>Micromonosporales</taxon>
        <taxon>Micromonosporaceae</taxon>
        <taxon>Micromonospora</taxon>
    </lineage>
</organism>
<gene>
    <name evidence="2" type="ORF">JD77_05651</name>
</gene>